<proteinExistence type="predicted"/>
<dbReference type="AlphaFoldDB" id="R0IL08"/>
<name>R0IL08_EXST2</name>
<dbReference type="STRING" id="671987.R0IL08"/>
<keyword evidence="2" id="KW-1185">Reference proteome</keyword>
<reference evidence="1 2" key="2">
    <citation type="journal article" date="2013" name="PLoS Genet.">
        <title>Comparative genome structure, secondary metabolite, and effector coding capacity across Cochliobolus pathogens.</title>
        <authorList>
            <person name="Condon B.J."/>
            <person name="Leng Y."/>
            <person name="Wu D."/>
            <person name="Bushley K.E."/>
            <person name="Ohm R.A."/>
            <person name="Otillar R."/>
            <person name="Martin J."/>
            <person name="Schackwitz W."/>
            <person name="Grimwood J."/>
            <person name="MohdZainudin N."/>
            <person name="Xue C."/>
            <person name="Wang R."/>
            <person name="Manning V.A."/>
            <person name="Dhillon B."/>
            <person name="Tu Z.J."/>
            <person name="Steffenson B.J."/>
            <person name="Salamov A."/>
            <person name="Sun H."/>
            <person name="Lowry S."/>
            <person name="LaButti K."/>
            <person name="Han J."/>
            <person name="Copeland A."/>
            <person name="Lindquist E."/>
            <person name="Barry K."/>
            <person name="Schmutz J."/>
            <person name="Baker S.E."/>
            <person name="Ciuffetti L.M."/>
            <person name="Grigoriev I.V."/>
            <person name="Zhong S."/>
            <person name="Turgeon B.G."/>
        </authorList>
    </citation>
    <scope>NUCLEOTIDE SEQUENCE [LARGE SCALE GENOMIC DNA]</scope>
    <source>
        <strain evidence="2">28A</strain>
    </source>
</reference>
<dbReference type="GeneID" id="19403296"/>
<dbReference type="InterPro" id="IPR051035">
    <property type="entry name" value="Mito_inheritance_9"/>
</dbReference>
<dbReference type="RefSeq" id="XP_008026529.1">
    <property type="nucleotide sequence ID" value="XM_008028338.1"/>
</dbReference>
<evidence type="ECO:0000313" key="1">
    <source>
        <dbReference type="EMBL" id="EOA85750.1"/>
    </source>
</evidence>
<dbReference type="OrthoDB" id="2968323at2759"/>
<dbReference type="Proteomes" id="UP000016935">
    <property type="component" value="Unassembled WGS sequence"/>
</dbReference>
<organism evidence="1 2">
    <name type="scientific">Exserohilum turcicum (strain 28A)</name>
    <name type="common">Northern leaf blight fungus</name>
    <name type="synonym">Setosphaeria turcica</name>
    <dbReference type="NCBI Taxonomy" id="671987"/>
    <lineage>
        <taxon>Eukaryota</taxon>
        <taxon>Fungi</taxon>
        <taxon>Dikarya</taxon>
        <taxon>Ascomycota</taxon>
        <taxon>Pezizomycotina</taxon>
        <taxon>Dothideomycetes</taxon>
        <taxon>Pleosporomycetidae</taxon>
        <taxon>Pleosporales</taxon>
        <taxon>Pleosporineae</taxon>
        <taxon>Pleosporaceae</taxon>
        <taxon>Exserohilum</taxon>
    </lineage>
</organism>
<gene>
    <name evidence="1" type="ORF">SETTUDRAFT_28935</name>
</gene>
<dbReference type="PANTHER" id="PTHR36091">
    <property type="entry name" value="ALTERED INHERITANCE OF MITOCHONDRIA PROTEIN 9, MITOCHONDRIAL"/>
    <property type="match status" value="1"/>
</dbReference>
<dbReference type="HOGENOM" id="CLU_1556217_0_0_1"/>
<reference evidence="1 2" key="1">
    <citation type="journal article" date="2012" name="PLoS Pathog.">
        <title>Diverse lifestyles and strategies of plant pathogenesis encoded in the genomes of eighteen Dothideomycetes fungi.</title>
        <authorList>
            <person name="Ohm R.A."/>
            <person name="Feau N."/>
            <person name="Henrissat B."/>
            <person name="Schoch C.L."/>
            <person name="Horwitz B.A."/>
            <person name="Barry K.W."/>
            <person name="Condon B.J."/>
            <person name="Copeland A.C."/>
            <person name="Dhillon B."/>
            <person name="Glaser F."/>
            <person name="Hesse C.N."/>
            <person name="Kosti I."/>
            <person name="LaButti K."/>
            <person name="Lindquist E.A."/>
            <person name="Lucas S."/>
            <person name="Salamov A.A."/>
            <person name="Bradshaw R.E."/>
            <person name="Ciuffetti L."/>
            <person name="Hamelin R.C."/>
            <person name="Kema G.H.J."/>
            <person name="Lawrence C."/>
            <person name="Scott J.A."/>
            <person name="Spatafora J.W."/>
            <person name="Turgeon B.G."/>
            <person name="de Wit P.J.G.M."/>
            <person name="Zhong S."/>
            <person name="Goodwin S.B."/>
            <person name="Grigoriev I.V."/>
        </authorList>
    </citation>
    <scope>NUCLEOTIDE SEQUENCE [LARGE SCALE GENOMIC DNA]</scope>
    <source>
        <strain evidence="2">28A</strain>
    </source>
</reference>
<evidence type="ECO:0000313" key="2">
    <source>
        <dbReference type="Proteomes" id="UP000016935"/>
    </source>
</evidence>
<dbReference type="EMBL" id="KB908637">
    <property type="protein sequence ID" value="EOA85750.1"/>
    <property type="molecule type" value="Genomic_DNA"/>
</dbReference>
<sequence length="172" mass="19956">MEFARTILNIPVPKVLSWSVTDQNLVQAEYIIMEEARGSPPQEVWQDLSLRKKSAISRELDKSLFSFEECLIRVESEWGHFGTNEPCTYYFSAEKIQQHSEEIESFNKSQEFCKKLQGILNDEGYASNESFTKAVEILADLRQVGLNRLKGEERCRFEDETWWVVDLEGHGV</sequence>
<protein>
    <submittedName>
        <fullName evidence="1">Uncharacterized protein</fullName>
    </submittedName>
</protein>
<accession>R0IL08</accession>
<dbReference type="PANTHER" id="PTHR36091:SF1">
    <property type="entry name" value="ALTERED INHERITANCE OF MITOCHONDRIA PROTEIN 9, MITOCHONDRIAL"/>
    <property type="match status" value="1"/>
</dbReference>
<dbReference type="GO" id="GO:0005739">
    <property type="term" value="C:mitochondrion"/>
    <property type="evidence" value="ECO:0007669"/>
    <property type="project" value="TreeGrafter"/>
</dbReference>